<dbReference type="InterPro" id="IPR050490">
    <property type="entry name" value="Bact_solute-bd_prot1"/>
</dbReference>
<dbReference type="Gene3D" id="3.40.190.10">
    <property type="entry name" value="Periplasmic binding protein-like II"/>
    <property type="match status" value="2"/>
</dbReference>
<dbReference type="Pfam" id="PF01547">
    <property type="entry name" value="SBP_bac_1"/>
    <property type="match status" value="1"/>
</dbReference>
<evidence type="ECO:0000313" key="4">
    <source>
        <dbReference type="EMBL" id="WZW99187.1"/>
    </source>
</evidence>
<accession>A0ABZ3C8T9</accession>
<dbReference type="PANTHER" id="PTHR43649">
    <property type="entry name" value="ARABINOSE-BINDING PROTEIN-RELATED"/>
    <property type="match status" value="1"/>
</dbReference>
<organism evidence="4 5">
    <name type="scientific">Propioniciclava soli</name>
    <dbReference type="NCBI Taxonomy" id="2775081"/>
    <lineage>
        <taxon>Bacteria</taxon>
        <taxon>Bacillati</taxon>
        <taxon>Actinomycetota</taxon>
        <taxon>Actinomycetes</taxon>
        <taxon>Propionibacteriales</taxon>
        <taxon>Propionibacteriaceae</taxon>
        <taxon>Propioniciclava</taxon>
    </lineage>
</organism>
<keyword evidence="3" id="KW-0732">Signal</keyword>
<comment type="similarity">
    <text evidence="1">Belongs to the bacterial solute-binding protein 1 family.</text>
</comment>
<feature type="chain" id="PRO_5046135406" evidence="3">
    <location>
        <begin position="25"/>
        <end position="424"/>
    </location>
</feature>
<dbReference type="PANTHER" id="PTHR43649:SF29">
    <property type="entry name" value="OSMOPROTECTIVE COMPOUNDS-BINDING PROTEIN GGTB"/>
    <property type="match status" value="1"/>
</dbReference>
<dbReference type="PROSITE" id="PS51257">
    <property type="entry name" value="PROKAR_LIPOPROTEIN"/>
    <property type="match status" value="1"/>
</dbReference>
<reference evidence="4 5" key="1">
    <citation type="journal article" date="2023" name="Environ Microbiome">
        <title>A coral-associated actinobacterium mitigates coral bleaching under heat stress.</title>
        <authorList>
            <person name="Li J."/>
            <person name="Zou Y."/>
            <person name="Li Q."/>
            <person name="Zhang J."/>
            <person name="Bourne D.G."/>
            <person name="Lyu Y."/>
            <person name="Liu C."/>
            <person name="Zhang S."/>
        </authorList>
    </citation>
    <scope>NUCLEOTIDE SEQUENCE [LARGE SCALE GENOMIC DNA]</scope>
    <source>
        <strain evidence="4 5">SCSIO 13291</strain>
    </source>
</reference>
<protein>
    <submittedName>
        <fullName evidence="4">Extracellular solute-binding protein</fullName>
    </submittedName>
</protein>
<dbReference type="EMBL" id="CP115965">
    <property type="protein sequence ID" value="WZW99187.1"/>
    <property type="molecule type" value="Genomic_DNA"/>
</dbReference>
<sequence>MRLRIAAAAAGTALALVFAGCASGTGTTTTTPSAEEPLAISFMTGSAEGAGSNHTMQALVDSYGNGATLEMEQLDASMDQRIQLLASQDQLPTFFQIGTPSQLIELHEAGFVADLEPVLEELGVLDNLTPFSVSVIKGLYGGKLLGLPLEVGAEGFWYNTELFAEHGIEPPETFADLEAAAATLQAAGVQPFATAGNAGWPVTRLIAGYLHRDLGPDALRAVADGEASFTDPEYVAAAQVVRNWADAGYFGPAPGALEYGPAQDMFLQGEAAIYYNGTWVLSDFTNPEVNQIGEENIGWFPIPAVEGGAGEVTQTPANVGLPMAVNAKTLTPEVKEFLKYLVENYGTVAMEDLDIITGFQTDAVSDSPLVAESAETISGLTEFVPWFEALQSPEGTAASQEGGTALVSGGLTAEQFMEQVQAAQ</sequence>
<feature type="signal peptide" evidence="3">
    <location>
        <begin position="1"/>
        <end position="24"/>
    </location>
</feature>
<dbReference type="InterPro" id="IPR006059">
    <property type="entry name" value="SBP"/>
</dbReference>
<name>A0ABZ3C8T9_9ACTN</name>
<evidence type="ECO:0000256" key="1">
    <source>
        <dbReference type="ARBA" id="ARBA00008520"/>
    </source>
</evidence>
<keyword evidence="5" id="KW-1185">Reference proteome</keyword>
<evidence type="ECO:0000313" key="5">
    <source>
        <dbReference type="Proteomes" id="UP001434337"/>
    </source>
</evidence>
<proteinExistence type="inferred from homology"/>
<keyword evidence="2" id="KW-0813">Transport</keyword>
<dbReference type="Proteomes" id="UP001434337">
    <property type="component" value="Chromosome"/>
</dbReference>
<evidence type="ECO:0000256" key="3">
    <source>
        <dbReference type="SAM" id="SignalP"/>
    </source>
</evidence>
<dbReference type="RefSeq" id="WP_232549545.1">
    <property type="nucleotide sequence ID" value="NZ_CP115965.1"/>
</dbReference>
<gene>
    <name evidence="4" type="ORF">PCC79_03020</name>
</gene>
<evidence type="ECO:0000256" key="2">
    <source>
        <dbReference type="ARBA" id="ARBA00022448"/>
    </source>
</evidence>
<dbReference type="SUPFAM" id="SSF53850">
    <property type="entry name" value="Periplasmic binding protein-like II"/>
    <property type="match status" value="1"/>
</dbReference>